<dbReference type="PANTHER" id="PTHR48081">
    <property type="entry name" value="AB HYDROLASE SUPERFAMILY PROTEIN C4A8.06C"/>
    <property type="match status" value="1"/>
</dbReference>
<evidence type="ECO:0000313" key="3">
    <source>
        <dbReference type="EMBL" id="QEU76009.1"/>
    </source>
</evidence>
<reference evidence="3 4" key="1">
    <citation type="submission" date="2017-09" db="EMBL/GenBank/DDBJ databases">
        <authorList>
            <person name="Lee N."/>
            <person name="Cho B.-K."/>
        </authorList>
    </citation>
    <scope>NUCLEOTIDE SEQUENCE [LARGE SCALE GENOMIC DNA]</scope>
    <source>
        <strain evidence="3 4">ATCC 12769</strain>
    </source>
</reference>
<feature type="domain" description="BD-FAE-like" evidence="2">
    <location>
        <begin position="53"/>
        <end position="260"/>
    </location>
</feature>
<dbReference type="InterPro" id="IPR029058">
    <property type="entry name" value="AB_hydrolase_fold"/>
</dbReference>
<evidence type="ECO:0000313" key="4">
    <source>
        <dbReference type="Proteomes" id="UP000326178"/>
    </source>
</evidence>
<dbReference type="PANTHER" id="PTHR48081:SF13">
    <property type="entry name" value="ALPHA_BETA HYDROLASE"/>
    <property type="match status" value="1"/>
</dbReference>
<evidence type="ECO:0000259" key="2">
    <source>
        <dbReference type="Pfam" id="PF20434"/>
    </source>
</evidence>
<dbReference type="RefSeq" id="WP_150491323.1">
    <property type="nucleotide sequence ID" value="NZ_BMUV01000029.1"/>
</dbReference>
<evidence type="ECO:0000256" key="1">
    <source>
        <dbReference type="ARBA" id="ARBA00022801"/>
    </source>
</evidence>
<dbReference type="Pfam" id="PF20434">
    <property type="entry name" value="BD-FAE"/>
    <property type="match status" value="1"/>
</dbReference>
<protein>
    <submittedName>
        <fullName evidence="3">Alpha/beta hydrolase</fullName>
    </submittedName>
</protein>
<dbReference type="InterPro" id="IPR050300">
    <property type="entry name" value="GDXG_lipolytic_enzyme"/>
</dbReference>
<dbReference type="AlphaFoldDB" id="A0A5J6FHD8"/>
<accession>A0A5J6FHD8</accession>
<keyword evidence="4" id="KW-1185">Reference proteome</keyword>
<dbReference type="KEGG" id="snk:CP967_32175"/>
<dbReference type="EMBL" id="CP023702">
    <property type="protein sequence ID" value="QEU76009.1"/>
    <property type="molecule type" value="Genomic_DNA"/>
</dbReference>
<dbReference type="InterPro" id="IPR049492">
    <property type="entry name" value="BD-FAE-like_dom"/>
</dbReference>
<gene>
    <name evidence="3" type="ORF">CP967_32175</name>
</gene>
<dbReference type="OrthoDB" id="9803828at2"/>
<organism evidence="3 4">
    <name type="scientific">Streptomyces nitrosporeus</name>
    <dbReference type="NCBI Taxonomy" id="28894"/>
    <lineage>
        <taxon>Bacteria</taxon>
        <taxon>Bacillati</taxon>
        <taxon>Actinomycetota</taxon>
        <taxon>Actinomycetes</taxon>
        <taxon>Kitasatosporales</taxon>
        <taxon>Streptomycetaceae</taxon>
        <taxon>Streptomyces</taxon>
    </lineage>
</organism>
<name>A0A5J6FHD8_9ACTN</name>
<dbReference type="Proteomes" id="UP000326178">
    <property type="component" value="Chromosome"/>
</dbReference>
<sequence>MTRSDAPPFPFELLAPPDPAVLPLPGASFPAPGVELLRGVVYDVPAGCRPLALDLWLPREAEGPVPLVVFAHGGAWRTGLRDDLGPRFRDWRPGPFARLAQAGFAVACPDYRLTGEARFPAQRDDLAAALRWLRGRADELGVDASRTVLWGASAGAHLAAHTALTTRETGAGPVRGCVGWYGPSDLGALAEDHTGGYDAADPSSFEALLIGAPPAADEERTRAASPVAQVTGDAPAFLLLHGGADTIVPARQSVRLADALRGAGVPVDLRLVDGADHLWVGLSDEGVAECFDRSVEFIRACTR</sequence>
<dbReference type="GO" id="GO:0016787">
    <property type="term" value="F:hydrolase activity"/>
    <property type="evidence" value="ECO:0007669"/>
    <property type="project" value="UniProtKB-KW"/>
</dbReference>
<keyword evidence="1 3" id="KW-0378">Hydrolase</keyword>
<proteinExistence type="predicted"/>
<dbReference type="SUPFAM" id="SSF53474">
    <property type="entry name" value="alpha/beta-Hydrolases"/>
    <property type="match status" value="1"/>
</dbReference>
<dbReference type="Gene3D" id="3.40.50.1820">
    <property type="entry name" value="alpha/beta hydrolase"/>
    <property type="match status" value="1"/>
</dbReference>